<gene>
    <name evidence="2" type="ORF">H8E23_11820</name>
</gene>
<comment type="caution">
    <text evidence="2">The sequence shown here is derived from an EMBL/GenBank/DDBJ whole genome shotgun (WGS) entry which is preliminary data.</text>
</comment>
<proteinExistence type="predicted"/>
<dbReference type="Pfam" id="PF03060">
    <property type="entry name" value="NMO"/>
    <property type="match status" value="1"/>
</dbReference>
<evidence type="ECO:0000313" key="3">
    <source>
        <dbReference type="Proteomes" id="UP000603434"/>
    </source>
</evidence>
<dbReference type="PANTHER" id="PTHR32332">
    <property type="entry name" value="2-NITROPROPANE DIOXYGENASE"/>
    <property type="match status" value="1"/>
</dbReference>
<organism evidence="2 3">
    <name type="scientific">Candidatus Desulfatibia profunda</name>
    <dbReference type="NCBI Taxonomy" id="2841695"/>
    <lineage>
        <taxon>Bacteria</taxon>
        <taxon>Pseudomonadati</taxon>
        <taxon>Thermodesulfobacteriota</taxon>
        <taxon>Desulfobacteria</taxon>
        <taxon>Desulfobacterales</taxon>
        <taxon>Desulfobacterales incertae sedis</taxon>
        <taxon>Candidatus Desulfatibia</taxon>
    </lineage>
</organism>
<sequence>MGNHAIQNAIFKVTRPVILLDVNGQPAIGQGGRITIADDGILEPESFPLRAYVPPLHPQNLGDVRFKQAYNLRYAYIAGAMANGITSVEMVEAMGRAGMVGFFGAAGLALDDIETAIDRLQQSLKDIPFGFNLIHSPHDPELESATVDLYLRRGVRLVSTSAYLDLTLPLVYFRVKGIHVDQHGNIVCPNKVIAKVSRVEVARKYFSPPPEKLLAQLVDNRMITGNEAQLARSVPVAEDLTAEADSGGHTDNRPAISLLPTMLSLRNELTEKYKYHRPPCVGLGGGIATPDSAAAAFAMGAAYVLTGSINQSCVEAGTSETVRIMLAEAGQADVTMAPAADMFEMGVKVQVLKRGTMFPLRAARLYELYCNYDSLDSIPEKQRAILERDFFRRTVQQEWQQTKNYFARHDPKQIERAQKNPKHKMALVFRSYLGQSSNWANSGDPSRKIDYQIWCGPAIGAFNQWVKGSFLERPENRRTVTVAMNLLYGAAVRTRVNWIRTQGVALPAGIGDLSPLELSEIFKLLEEQQFSINQ</sequence>
<feature type="domain" description="[Acyl-carrier-protein] S-malonyltransferase-like inserted helical" evidence="1">
    <location>
        <begin position="372"/>
        <end position="451"/>
    </location>
</feature>
<dbReference type="NCBIfam" id="TIGR02814">
    <property type="entry name" value="pfaD_fam"/>
    <property type="match status" value="1"/>
</dbReference>
<dbReference type="Proteomes" id="UP000603434">
    <property type="component" value="Unassembled WGS sequence"/>
</dbReference>
<accession>A0A8J6NY16</accession>
<protein>
    <submittedName>
        <fullName evidence="2">PfaD family polyunsaturated fatty acid/polyketide biosynthesis protein</fullName>
    </submittedName>
</protein>
<dbReference type="AlphaFoldDB" id="A0A8J6NY16"/>
<evidence type="ECO:0000313" key="2">
    <source>
        <dbReference type="EMBL" id="MBC8362073.1"/>
    </source>
</evidence>
<dbReference type="InterPro" id="IPR014179">
    <property type="entry name" value="PfaD-like_TIM-barrel"/>
</dbReference>
<dbReference type="InterPro" id="IPR013785">
    <property type="entry name" value="Aldolase_TIM"/>
</dbReference>
<dbReference type="Pfam" id="PF21607">
    <property type="entry name" value="FabD_helical_ins"/>
    <property type="match status" value="1"/>
</dbReference>
<evidence type="ECO:0000259" key="1">
    <source>
        <dbReference type="Pfam" id="PF21607"/>
    </source>
</evidence>
<dbReference type="EMBL" id="JACNJH010000167">
    <property type="protein sequence ID" value="MBC8362073.1"/>
    <property type="molecule type" value="Genomic_DNA"/>
</dbReference>
<dbReference type="SUPFAM" id="SSF51412">
    <property type="entry name" value="Inosine monophosphate dehydrogenase (IMPDH)"/>
    <property type="match status" value="1"/>
</dbReference>
<dbReference type="CDD" id="cd04742">
    <property type="entry name" value="NPD_FabD"/>
    <property type="match status" value="1"/>
</dbReference>
<dbReference type="PANTHER" id="PTHR32332:SF20">
    <property type="entry name" value="2-NITROPROPANE DIOXYGENASE-LIKE PROTEIN"/>
    <property type="match status" value="1"/>
</dbReference>
<dbReference type="Gene3D" id="3.20.20.70">
    <property type="entry name" value="Aldolase class I"/>
    <property type="match status" value="1"/>
</dbReference>
<reference evidence="2 3" key="1">
    <citation type="submission" date="2020-08" db="EMBL/GenBank/DDBJ databases">
        <title>Bridging the membrane lipid divide: bacteria of the FCB group superphylum have the potential to synthesize archaeal ether lipids.</title>
        <authorList>
            <person name="Villanueva L."/>
            <person name="Von Meijenfeldt F.A.B."/>
            <person name="Westbye A.B."/>
            <person name="Yadav S."/>
            <person name="Hopmans E.C."/>
            <person name="Dutilh B.E."/>
            <person name="Sinninghe Damste J.S."/>
        </authorList>
    </citation>
    <scope>NUCLEOTIDE SEQUENCE [LARGE SCALE GENOMIC DNA]</scope>
    <source>
        <strain evidence="2">NIOZ-UU30</strain>
    </source>
</reference>
<name>A0A8J6NY16_9BACT</name>
<dbReference type="InterPro" id="IPR049489">
    <property type="entry name" value="FabD-like_helical_ins"/>
</dbReference>